<feature type="region of interest" description="Disordered" evidence="1">
    <location>
        <begin position="210"/>
        <end position="229"/>
    </location>
</feature>
<gene>
    <name evidence="2" type="ORF">PISMIDRAFT_16432</name>
</gene>
<name>A0A0C9YZP7_9AGAM</name>
<evidence type="ECO:0000313" key="2">
    <source>
        <dbReference type="EMBL" id="KIK15547.1"/>
    </source>
</evidence>
<dbReference type="OrthoDB" id="2614979at2759"/>
<feature type="compositionally biased region" description="Basic and acidic residues" evidence="1">
    <location>
        <begin position="147"/>
        <end position="162"/>
    </location>
</feature>
<reference evidence="3" key="2">
    <citation type="submission" date="2015-01" db="EMBL/GenBank/DDBJ databases">
        <title>Evolutionary Origins and Diversification of the Mycorrhizal Mutualists.</title>
        <authorList>
            <consortium name="DOE Joint Genome Institute"/>
            <consortium name="Mycorrhizal Genomics Consortium"/>
            <person name="Kohler A."/>
            <person name="Kuo A."/>
            <person name="Nagy L.G."/>
            <person name="Floudas D."/>
            <person name="Copeland A."/>
            <person name="Barry K.W."/>
            <person name="Cichocki N."/>
            <person name="Veneault-Fourrey C."/>
            <person name="LaButti K."/>
            <person name="Lindquist E.A."/>
            <person name="Lipzen A."/>
            <person name="Lundell T."/>
            <person name="Morin E."/>
            <person name="Murat C."/>
            <person name="Riley R."/>
            <person name="Ohm R."/>
            <person name="Sun H."/>
            <person name="Tunlid A."/>
            <person name="Henrissat B."/>
            <person name="Grigoriev I.V."/>
            <person name="Hibbett D.S."/>
            <person name="Martin F."/>
        </authorList>
    </citation>
    <scope>NUCLEOTIDE SEQUENCE [LARGE SCALE GENOMIC DNA]</scope>
    <source>
        <strain evidence="3">441</strain>
    </source>
</reference>
<dbReference type="Proteomes" id="UP000054018">
    <property type="component" value="Unassembled WGS sequence"/>
</dbReference>
<reference evidence="2 3" key="1">
    <citation type="submission" date="2014-04" db="EMBL/GenBank/DDBJ databases">
        <authorList>
            <consortium name="DOE Joint Genome Institute"/>
            <person name="Kuo A."/>
            <person name="Kohler A."/>
            <person name="Costa M.D."/>
            <person name="Nagy L.G."/>
            <person name="Floudas D."/>
            <person name="Copeland A."/>
            <person name="Barry K.W."/>
            <person name="Cichocki N."/>
            <person name="Veneault-Fourrey C."/>
            <person name="LaButti K."/>
            <person name="Lindquist E.A."/>
            <person name="Lipzen A."/>
            <person name="Lundell T."/>
            <person name="Morin E."/>
            <person name="Murat C."/>
            <person name="Sun H."/>
            <person name="Tunlid A."/>
            <person name="Henrissat B."/>
            <person name="Grigoriev I.V."/>
            <person name="Hibbett D.S."/>
            <person name="Martin F."/>
            <person name="Nordberg H.P."/>
            <person name="Cantor M.N."/>
            <person name="Hua S.X."/>
        </authorList>
    </citation>
    <scope>NUCLEOTIDE SEQUENCE [LARGE SCALE GENOMIC DNA]</scope>
    <source>
        <strain evidence="2 3">441</strain>
    </source>
</reference>
<evidence type="ECO:0000256" key="1">
    <source>
        <dbReference type="SAM" id="MobiDB-lite"/>
    </source>
</evidence>
<dbReference type="AlphaFoldDB" id="A0A0C9YZP7"/>
<accession>A0A0C9YZP7</accession>
<organism evidence="2 3">
    <name type="scientific">Pisolithus microcarpus 441</name>
    <dbReference type="NCBI Taxonomy" id="765257"/>
    <lineage>
        <taxon>Eukaryota</taxon>
        <taxon>Fungi</taxon>
        <taxon>Dikarya</taxon>
        <taxon>Basidiomycota</taxon>
        <taxon>Agaricomycotina</taxon>
        <taxon>Agaricomycetes</taxon>
        <taxon>Agaricomycetidae</taxon>
        <taxon>Boletales</taxon>
        <taxon>Sclerodermatineae</taxon>
        <taxon>Pisolithaceae</taxon>
        <taxon>Pisolithus</taxon>
    </lineage>
</organism>
<feature type="region of interest" description="Disordered" evidence="1">
    <location>
        <begin position="133"/>
        <end position="163"/>
    </location>
</feature>
<keyword evidence="3" id="KW-1185">Reference proteome</keyword>
<dbReference type="EMBL" id="KN833886">
    <property type="protein sequence ID" value="KIK15547.1"/>
    <property type="molecule type" value="Genomic_DNA"/>
</dbReference>
<sequence>MEDLEYDFVEEQVGGGGRANASPPPALTPTRLRTTIRATNRDGGLISKAQLCRNQQIVLPASGIEIRSPSASDNPFFATPEVRCASELFLGGHDPSGSLSFDDAVHSQLDTSCCDSLTGSGEHCDAARADLLETGSHDSPTPKRKLLGRERRGSKEYADDGHVCPATTGTEVSTTNFTLETVCSTVQVSLDAPPPTCSDVPSASGTVQVPLEDLPTRDVPSASGTVQVV</sequence>
<proteinExistence type="predicted"/>
<dbReference type="HOGENOM" id="CLU_1210249_0_0_1"/>
<evidence type="ECO:0000313" key="3">
    <source>
        <dbReference type="Proteomes" id="UP000054018"/>
    </source>
</evidence>
<protein>
    <submittedName>
        <fullName evidence="2">Uncharacterized protein</fullName>
    </submittedName>
</protein>